<sequence length="87" mass="9763">MANVERITVTVSTDMAATLRHTVEDGEYATTSEIVREALREWARKRDNELRDLEVLRAAIKEGLDSGSGIPAEDVFAELRARFAKKD</sequence>
<organism evidence="4 5">
    <name type="scientific">Sphingomonas naphthae</name>
    <dbReference type="NCBI Taxonomy" id="1813468"/>
    <lineage>
        <taxon>Bacteria</taxon>
        <taxon>Pseudomonadati</taxon>
        <taxon>Pseudomonadota</taxon>
        <taxon>Alphaproteobacteria</taxon>
        <taxon>Sphingomonadales</taxon>
        <taxon>Sphingomonadaceae</taxon>
        <taxon>Sphingomonas</taxon>
    </lineage>
</organism>
<evidence type="ECO:0000259" key="3">
    <source>
        <dbReference type="Pfam" id="PF01402"/>
    </source>
</evidence>
<dbReference type="RefSeq" id="WP_273689179.1">
    <property type="nucleotide sequence ID" value="NZ_CP117411.1"/>
</dbReference>
<keyword evidence="5" id="KW-1185">Reference proteome</keyword>
<name>A0ABY7TNH9_9SPHN</name>
<dbReference type="Proteomes" id="UP001220395">
    <property type="component" value="Chromosome"/>
</dbReference>
<gene>
    <name evidence="4" type="ORF">PQ455_03340</name>
</gene>
<reference evidence="4 5" key="1">
    <citation type="submission" date="2023-02" db="EMBL/GenBank/DDBJ databases">
        <title>Genome sequence of Sphingomonas naphthae.</title>
        <authorList>
            <person name="Kim S."/>
            <person name="Heo J."/>
            <person name="Kwon S.-W."/>
        </authorList>
    </citation>
    <scope>NUCLEOTIDE SEQUENCE [LARGE SCALE GENOMIC DNA]</scope>
    <source>
        <strain evidence="4 5">KACC 18716</strain>
    </source>
</reference>
<dbReference type="EMBL" id="CP117411">
    <property type="protein sequence ID" value="WCT74276.1"/>
    <property type="molecule type" value="Genomic_DNA"/>
</dbReference>
<dbReference type="InterPro" id="IPR038296">
    <property type="entry name" value="ParD_sf"/>
</dbReference>
<accession>A0ABY7TNH9</accession>
<dbReference type="InterPro" id="IPR010985">
    <property type="entry name" value="Ribbon_hlx_hlx"/>
</dbReference>
<dbReference type="PANTHER" id="PTHR36582:SF2">
    <property type="entry name" value="ANTITOXIN PARD"/>
    <property type="match status" value="1"/>
</dbReference>
<dbReference type="Gene3D" id="6.10.10.120">
    <property type="entry name" value="Antitoxin ParD1-like"/>
    <property type="match status" value="1"/>
</dbReference>
<evidence type="ECO:0000313" key="4">
    <source>
        <dbReference type="EMBL" id="WCT74276.1"/>
    </source>
</evidence>
<dbReference type="Pfam" id="PF01402">
    <property type="entry name" value="RHH_1"/>
    <property type="match status" value="1"/>
</dbReference>
<dbReference type="InterPro" id="IPR022789">
    <property type="entry name" value="ParD"/>
</dbReference>
<dbReference type="CDD" id="cd22231">
    <property type="entry name" value="RHH_NikR_HicB-like"/>
    <property type="match status" value="1"/>
</dbReference>
<dbReference type="InterPro" id="IPR002145">
    <property type="entry name" value="CopG"/>
</dbReference>
<feature type="domain" description="Ribbon-helix-helix protein CopG" evidence="3">
    <location>
        <begin position="5"/>
        <end position="45"/>
    </location>
</feature>
<protein>
    <submittedName>
        <fullName evidence="4">Type II toxin-antitoxin system ParD family antitoxin</fullName>
    </submittedName>
</protein>
<evidence type="ECO:0000313" key="5">
    <source>
        <dbReference type="Proteomes" id="UP001220395"/>
    </source>
</evidence>
<comment type="similarity">
    <text evidence="1">Belongs to the ParD antitoxin family.</text>
</comment>
<dbReference type="PANTHER" id="PTHR36582">
    <property type="entry name" value="ANTITOXIN PARD"/>
    <property type="match status" value="1"/>
</dbReference>
<evidence type="ECO:0000256" key="1">
    <source>
        <dbReference type="ARBA" id="ARBA00008580"/>
    </source>
</evidence>
<dbReference type="SUPFAM" id="SSF47598">
    <property type="entry name" value="Ribbon-helix-helix"/>
    <property type="match status" value="1"/>
</dbReference>
<evidence type="ECO:0000256" key="2">
    <source>
        <dbReference type="ARBA" id="ARBA00022649"/>
    </source>
</evidence>
<keyword evidence="2" id="KW-1277">Toxin-antitoxin system</keyword>
<proteinExistence type="inferred from homology"/>